<dbReference type="Gene3D" id="3.40.630.190">
    <property type="entry name" value="LCP protein"/>
    <property type="match status" value="1"/>
</dbReference>
<evidence type="ECO:0000259" key="2">
    <source>
        <dbReference type="Pfam" id="PF03816"/>
    </source>
</evidence>
<proteinExistence type="inferred from homology"/>
<dbReference type="PANTHER" id="PTHR33392">
    <property type="entry name" value="POLYISOPRENYL-TEICHOIC ACID--PEPTIDOGLYCAN TEICHOIC ACID TRANSFERASE TAGU"/>
    <property type="match status" value="1"/>
</dbReference>
<sequence>MSEAYDPSLVGGVFDNITHINKKGVTNILLLGSDAREGENDSRTDAMMIFTIDTVHNSLKLTSLARDAYVDIPGHGKTKLTHAYFYGGVELLTETIEDNFGIDIHNYALVDFESFMYIIDAVGGVSVEVKDSELDELNKFIPETYKWYKGDKTEMQLVENSGYQVLNGYQALSFARIRKNDSAFERDRRQRDVMQAMLTGIKSMSWFEYPKLMNAVLPYLKTNMKSTQIVSLGISVVRMGNLDIKQFEFPITDSPHSIEGIYGNAGWVIQFDDESVKILQDFIFEDIEYTGE</sequence>
<evidence type="ECO:0000313" key="4">
    <source>
        <dbReference type="Proteomes" id="UP000317863"/>
    </source>
</evidence>
<reference evidence="3 4" key="1">
    <citation type="submission" date="2019-02" db="EMBL/GenBank/DDBJ databases">
        <title>Peptostreptococcaceae bacterium ZHW00191 nov., a new bacterium isolated from the human gut.</title>
        <authorList>
            <person name="Zhou H.-W."/>
            <person name="Chen X.-J."/>
        </authorList>
    </citation>
    <scope>NUCLEOTIDE SEQUENCE [LARGE SCALE GENOMIC DNA]</scope>
    <source>
        <strain evidence="3 4">ZHW00191</strain>
    </source>
</reference>
<dbReference type="NCBIfam" id="TIGR00350">
    <property type="entry name" value="lytR_cpsA_psr"/>
    <property type="match status" value="1"/>
</dbReference>
<dbReference type="OrthoDB" id="9782542at2"/>
<feature type="domain" description="Cell envelope-related transcriptional attenuator" evidence="2">
    <location>
        <begin position="43"/>
        <end position="202"/>
    </location>
</feature>
<comment type="caution">
    <text evidence="3">The sequence shown here is derived from an EMBL/GenBank/DDBJ whole genome shotgun (WGS) entry which is preliminary data.</text>
</comment>
<name>A0A544QTF4_9FIRM</name>
<dbReference type="InterPro" id="IPR050922">
    <property type="entry name" value="LytR/CpsA/Psr_CW_biosynth"/>
</dbReference>
<dbReference type="Pfam" id="PF03816">
    <property type="entry name" value="LytR_cpsA_psr"/>
    <property type="match status" value="1"/>
</dbReference>
<dbReference type="PANTHER" id="PTHR33392:SF6">
    <property type="entry name" value="POLYISOPRENYL-TEICHOIC ACID--PEPTIDOGLYCAN TEICHOIC ACID TRANSFERASE TAGU"/>
    <property type="match status" value="1"/>
</dbReference>
<keyword evidence="4" id="KW-1185">Reference proteome</keyword>
<accession>A0A544QTF4</accession>
<dbReference type="AlphaFoldDB" id="A0A544QTF4"/>
<dbReference type="InterPro" id="IPR004474">
    <property type="entry name" value="LytR_CpsA_psr"/>
</dbReference>
<organism evidence="3 4">
    <name type="scientific">Peptacetobacter hominis</name>
    <dbReference type="NCBI Taxonomy" id="2743610"/>
    <lineage>
        <taxon>Bacteria</taxon>
        <taxon>Bacillati</taxon>
        <taxon>Bacillota</taxon>
        <taxon>Clostridia</taxon>
        <taxon>Peptostreptococcales</taxon>
        <taxon>Peptostreptococcaceae</taxon>
        <taxon>Peptacetobacter</taxon>
    </lineage>
</organism>
<evidence type="ECO:0000313" key="3">
    <source>
        <dbReference type="EMBL" id="TQQ83976.1"/>
    </source>
</evidence>
<comment type="similarity">
    <text evidence="1">Belongs to the LytR/CpsA/Psr (LCP) family.</text>
</comment>
<dbReference type="EMBL" id="SGJB01000019">
    <property type="protein sequence ID" value="TQQ83976.1"/>
    <property type="molecule type" value="Genomic_DNA"/>
</dbReference>
<dbReference type="Proteomes" id="UP000317863">
    <property type="component" value="Unassembled WGS sequence"/>
</dbReference>
<evidence type="ECO:0000256" key="1">
    <source>
        <dbReference type="ARBA" id="ARBA00006068"/>
    </source>
</evidence>
<gene>
    <name evidence="3" type="ORF">EXD82_09215</name>
</gene>
<protein>
    <submittedName>
        <fullName evidence="3">LytR family transcriptional regulator</fullName>
    </submittedName>
</protein>